<feature type="non-terminal residue" evidence="2">
    <location>
        <position position="1"/>
    </location>
</feature>
<evidence type="ECO:0000259" key="1">
    <source>
        <dbReference type="PROSITE" id="PS50186"/>
    </source>
</evidence>
<protein>
    <submittedName>
        <fullName evidence="2">DEPD7 protein</fullName>
    </submittedName>
</protein>
<dbReference type="PANTHER" id="PTHR16206">
    <property type="entry name" value="DEP DOMAIN-CONTAINING"/>
    <property type="match status" value="1"/>
</dbReference>
<dbReference type="Proteomes" id="UP000532252">
    <property type="component" value="Unassembled WGS sequence"/>
</dbReference>
<dbReference type="InterPro" id="IPR000591">
    <property type="entry name" value="DEP_dom"/>
</dbReference>
<dbReference type="SMART" id="SM00049">
    <property type="entry name" value="DEP"/>
    <property type="match status" value="1"/>
</dbReference>
<dbReference type="EMBL" id="VXBE01001059">
    <property type="protein sequence ID" value="NWR97264.1"/>
    <property type="molecule type" value="Genomic_DNA"/>
</dbReference>
<gene>
    <name evidence="2" type="primary">Depdc7_0</name>
    <name evidence="2" type="ORF">MOTALB_R06499</name>
</gene>
<proteinExistence type="predicted"/>
<evidence type="ECO:0000313" key="3">
    <source>
        <dbReference type="Proteomes" id="UP000532252"/>
    </source>
</evidence>
<dbReference type="InterPro" id="IPR036388">
    <property type="entry name" value="WH-like_DNA-bd_sf"/>
</dbReference>
<dbReference type="Gene3D" id="1.10.10.10">
    <property type="entry name" value="Winged helix-like DNA-binding domain superfamily/Winged helix DNA-binding domain"/>
    <property type="match status" value="1"/>
</dbReference>
<dbReference type="PROSITE" id="PS50186">
    <property type="entry name" value="DEP"/>
    <property type="match status" value="1"/>
</dbReference>
<feature type="domain" description="DEP" evidence="1">
    <location>
        <begin position="15"/>
        <end position="107"/>
    </location>
</feature>
<organism evidence="2 3">
    <name type="scientific">Motacilla alba</name>
    <name type="common">White wagtail</name>
    <name type="synonym">Pied wagtail</name>
    <dbReference type="NCBI Taxonomy" id="45807"/>
    <lineage>
        <taxon>Eukaryota</taxon>
        <taxon>Metazoa</taxon>
        <taxon>Chordata</taxon>
        <taxon>Craniata</taxon>
        <taxon>Vertebrata</taxon>
        <taxon>Euteleostomi</taxon>
        <taxon>Archelosauria</taxon>
        <taxon>Archosauria</taxon>
        <taxon>Dinosauria</taxon>
        <taxon>Saurischia</taxon>
        <taxon>Theropoda</taxon>
        <taxon>Coelurosauria</taxon>
        <taxon>Aves</taxon>
        <taxon>Neognathae</taxon>
        <taxon>Neoaves</taxon>
        <taxon>Telluraves</taxon>
        <taxon>Australaves</taxon>
        <taxon>Passeriformes</taxon>
        <taxon>Passeroidea</taxon>
        <taxon>Motacillidae</taxon>
        <taxon>Motacilla</taxon>
    </lineage>
</organism>
<dbReference type="SUPFAM" id="SSF46785">
    <property type="entry name" value="Winged helix' DNA-binding domain"/>
    <property type="match status" value="1"/>
</dbReference>
<comment type="caution">
    <text evidence="2">The sequence shown here is derived from an EMBL/GenBank/DDBJ whole genome shotgun (WGS) entry which is preliminary data.</text>
</comment>
<dbReference type="Pfam" id="PF00610">
    <property type="entry name" value="DEP"/>
    <property type="match status" value="1"/>
</dbReference>
<evidence type="ECO:0000313" key="2">
    <source>
        <dbReference type="EMBL" id="NWR97264.1"/>
    </source>
</evidence>
<dbReference type="GO" id="GO:0035556">
    <property type="term" value="P:intracellular signal transduction"/>
    <property type="evidence" value="ECO:0007669"/>
    <property type="project" value="InterPro"/>
</dbReference>
<keyword evidence="3" id="KW-1185">Reference proteome</keyword>
<sequence length="466" mass="54007">PFQATQLWNSIIHALHNQVEIKRRRQHLKTYRNCFTGSNAVDVVLSHLMQSMYLSCNDISRLKGVRVCQALMDHKVFEPVGAKLYLFKNGKETEFEDTDTSLYRFVNSSLDPLLPRKNKDNESLSPEQICKQKTKRCFKIEELLQSIYVHASLPPKIMDFFLFMLSVIEDVWKQQTLLRLLQLIDVPLLEDILVSSVKTKSDSFGKEEDMIISNTFLDREVTCSLNLPELDRWLYAAIECLEYFPDQFLVMVSQQLSQSTNNPSSLNTYKKILFDVIMKYYSQKKDSLLATQDFAIHSGIIELIEKGKTDQALEALQLYLKLLAPNISEELHRLLTFLAIASESEGYRLQKQFENRFVIIKTCTKFILQNRTLSKPQAELLTQFLMDNHSELFKAPLTLLELTSKRLQSLLEGQDPDTNSGFTFCQRITTEEYEDQKQQTNQYLLALVQEIDNDPTVPSKQKKKLI</sequence>
<feature type="non-terminal residue" evidence="2">
    <location>
        <position position="466"/>
    </location>
</feature>
<name>A0A7K5BP53_MOTAL</name>
<dbReference type="InterPro" id="IPR036390">
    <property type="entry name" value="WH_DNA-bd_sf"/>
</dbReference>
<dbReference type="PANTHER" id="PTHR16206:SF10">
    <property type="entry name" value="DEP DOMAIN-CONTAINING PROTEIN 4"/>
    <property type="match status" value="1"/>
</dbReference>
<dbReference type="AlphaFoldDB" id="A0A7K5BP53"/>
<accession>A0A7K5BP53</accession>
<dbReference type="CDD" id="cd04446">
    <property type="entry name" value="DEP_DEPDC4"/>
    <property type="match status" value="1"/>
</dbReference>
<reference evidence="2 3" key="1">
    <citation type="submission" date="2019-09" db="EMBL/GenBank/DDBJ databases">
        <title>Bird 10,000 Genomes (B10K) Project - Family phase.</title>
        <authorList>
            <person name="Zhang G."/>
        </authorList>
    </citation>
    <scope>NUCLEOTIDE SEQUENCE [LARGE SCALE GENOMIC DNA]</scope>
    <source>
        <strain evidence="2">B10K-DU-001-75</strain>
        <tissue evidence="2">Muscle</tissue>
    </source>
</reference>
<dbReference type="CDD" id="cd04405">
    <property type="entry name" value="RhoGAP_BRCC3-like"/>
    <property type="match status" value="1"/>
</dbReference>